<proteinExistence type="predicted"/>
<evidence type="ECO:0000313" key="1">
    <source>
        <dbReference type="EMBL" id="QHU21547.1"/>
    </source>
</evidence>
<reference evidence="1" key="1">
    <citation type="journal article" date="2020" name="Nature">
        <title>Giant virus diversity and host interactions through global metagenomics.</title>
        <authorList>
            <person name="Schulz F."/>
            <person name="Roux S."/>
            <person name="Paez-Espino D."/>
            <person name="Jungbluth S."/>
            <person name="Walsh D.A."/>
            <person name="Denef V.J."/>
            <person name="McMahon K.D."/>
            <person name="Konstantinidis K.T."/>
            <person name="Eloe-Fadrosh E.A."/>
            <person name="Kyrpides N.C."/>
            <person name="Woyke T."/>
        </authorList>
    </citation>
    <scope>NUCLEOTIDE SEQUENCE</scope>
    <source>
        <strain evidence="1">GVMAG-S-3300013094-109</strain>
    </source>
</reference>
<organism evidence="1">
    <name type="scientific">viral metagenome</name>
    <dbReference type="NCBI Taxonomy" id="1070528"/>
    <lineage>
        <taxon>unclassified sequences</taxon>
        <taxon>metagenomes</taxon>
        <taxon>organismal metagenomes</taxon>
    </lineage>
</organism>
<dbReference type="EMBL" id="MN740990">
    <property type="protein sequence ID" value="QHU21547.1"/>
    <property type="molecule type" value="Genomic_DNA"/>
</dbReference>
<name>A0A6C0KXY2_9ZZZZ</name>
<accession>A0A6C0KXY2</accession>
<protein>
    <submittedName>
        <fullName evidence="1">Uncharacterized protein</fullName>
    </submittedName>
</protein>
<dbReference type="AlphaFoldDB" id="A0A6C0KXY2"/>
<sequence>MENNRKGCINRDKNGCKNIQKVFNFYMETGERPEKYRREYKFQ</sequence>